<keyword evidence="5" id="KW-0067">ATP-binding</keyword>
<dbReference type="Gene3D" id="3.90.199.10">
    <property type="entry name" value="Topoisomerase II, domain 5"/>
    <property type="match status" value="2"/>
</dbReference>
<evidence type="ECO:0000256" key="5">
    <source>
        <dbReference type="ARBA" id="ARBA00022840"/>
    </source>
</evidence>
<evidence type="ECO:0000259" key="10">
    <source>
        <dbReference type="Pfam" id="PF16898"/>
    </source>
</evidence>
<comment type="catalytic activity">
    <reaction evidence="1">
        <text>ATP-dependent breakage, passage and rejoining of double-stranded DNA.</text>
        <dbReference type="EC" id="5.6.2.2"/>
    </reaction>
</comment>
<dbReference type="GO" id="GO:0000712">
    <property type="term" value="P:resolution of meiotic recombination intermediates"/>
    <property type="evidence" value="ECO:0007669"/>
    <property type="project" value="TreeGrafter"/>
</dbReference>
<dbReference type="GO" id="GO:0005524">
    <property type="term" value="F:ATP binding"/>
    <property type="evidence" value="ECO:0007669"/>
    <property type="project" value="UniProtKB-KW"/>
</dbReference>
<organism evidence="11 12">
    <name type="scientific">Conoideocrella luteorostrata</name>
    <dbReference type="NCBI Taxonomy" id="1105319"/>
    <lineage>
        <taxon>Eukaryota</taxon>
        <taxon>Fungi</taxon>
        <taxon>Dikarya</taxon>
        <taxon>Ascomycota</taxon>
        <taxon>Pezizomycotina</taxon>
        <taxon>Sordariomycetes</taxon>
        <taxon>Hypocreomycetidae</taxon>
        <taxon>Hypocreales</taxon>
        <taxon>Clavicipitaceae</taxon>
        <taxon>Conoideocrella</taxon>
    </lineage>
</organism>
<keyword evidence="8 11" id="KW-0413">Isomerase</keyword>
<dbReference type="InterPro" id="IPR013760">
    <property type="entry name" value="Topo_IIA-like_dom_sf"/>
</dbReference>
<reference evidence="11" key="1">
    <citation type="submission" date="2023-06" db="EMBL/GenBank/DDBJ databases">
        <title>Conoideocrella luteorostrata (Hypocreales: Clavicipitaceae), a potential biocontrol fungus for elongate hemlock scale in United States Christmas tree production areas.</title>
        <authorList>
            <person name="Barrett H."/>
            <person name="Lovett B."/>
            <person name="Macias A.M."/>
            <person name="Stajich J.E."/>
            <person name="Kasson M.T."/>
        </authorList>
    </citation>
    <scope>NUCLEOTIDE SEQUENCE</scope>
    <source>
        <strain evidence="11">ARSEF 14590</strain>
    </source>
</reference>
<accession>A0AAJ0G0M2</accession>
<evidence type="ECO:0000256" key="8">
    <source>
        <dbReference type="ARBA" id="ARBA00023235"/>
    </source>
</evidence>
<dbReference type="GO" id="GO:0005634">
    <property type="term" value="C:nucleus"/>
    <property type="evidence" value="ECO:0007669"/>
    <property type="project" value="TreeGrafter"/>
</dbReference>
<evidence type="ECO:0000313" key="12">
    <source>
        <dbReference type="Proteomes" id="UP001251528"/>
    </source>
</evidence>
<dbReference type="InterPro" id="IPR002205">
    <property type="entry name" value="Topo_IIA_dom_A"/>
</dbReference>
<dbReference type="GO" id="GO:0006265">
    <property type="term" value="P:DNA topological change"/>
    <property type="evidence" value="ECO:0007669"/>
    <property type="project" value="InterPro"/>
</dbReference>
<dbReference type="Pfam" id="PF16898">
    <property type="entry name" value="TOPRIM_C"/>
    <property type="match status" value="1"/>
</dbReference>
<dbReference type="GO" id="GO:0003918">
    <property type="term" value="F:DNA topoisomerase type II (double strand cut, ATP-hydrolyzing) activity"/>
    <property type="evidence" value="ECO:0007669"/>
    <property type="project" value="UniProtKB-EC"/>
</dbReference>
<keyword evidence="6" id="KW-0799">Topoisomerase</keyword>
<dbReference type="InterPro" id="IPR031660">
    <property type="entry name" value="TOPRIM_C"/>
</dbReference>
<evidence type="ECO:0000256" key="7">
    <source>
        <dbReference type="ARBA" id="ARBA00023125"/>
    </source>
</evidence>
<evidence type="ECO:0000256" key="2">
    <source>
        <dbReference type="ARBA" id="ARBA00001946"/>
    </source>
</evidence>
<dbReference type="AlphaFoldDB" id="A0AAJ0G0M2"/>
<evidence type="ECO:0000256" key="1">
    <source>
        <dbReference type="ARBA" id="ARBA00000185"/>
    </source>
</evidence>
<dbReference type="SUPFAM" id="SSF56719">
    <property type="entry name" value="Type II DNA topoisomerase"/>
    <property type="match status" value="1"/>
</dbReference>
<dbReference type="GO" id="GO:0003677">
    <property type="term" value="F:DNA binding"/>
    <property type="evidence" value="ECO:0007669"/>
    <property type="project" value="UniProtKB-KW"/>
</dbReference>
<gene>
    <name evidence="11" type="primary">TOP2_3</name>
    <name evidence="11" type="ORF">QQS21_005821</name>
</gene>
<dbReference type="EMBL" id="JASWJB010000101">
    <property type="protein sequence ID" value="KAK2598044.1"/>
    <property type="molecule type" value="Genomic_DNA"/>
</dbReference>
<dbReference type="Proteomes" id="UP001251528">
    <property type="component" value="Unassembled WGS sequence"/>
</dbReference>
<evidence type="ECO:0000259" key="9">
    <source>
        <dbReference type="Pfam" id="PF00521"/>
    </source>
</evidence>
<evidence type="ECO:0000313" key="11">
    <source>
        <dbReference type="EMBL" id="KAK2598044.1"/>
    </source>
</evidence>
<evidence type="ECO:0000256" key="3">
    <source>
        <dbReference type="ARBA" id="ARBA00012895"/>
    </source>
</evidence>
<name>A0AAJ0G0M2_9HYPO</name>
<keyword evidence="12" id="KW-1185">Reference proteome</keyword>
<feature type="domain" description="Topo IIA-type catalytic" evidence="9">
    <location>
        <begin position="74"/>
        <end position="106"/>
    </location>
</feature>
<comment type="cofactor">
    <cofactor evidence="2">
        <name>Mg(2+)</name>
        <dbReference type="ChEBI" id="CHEBI:18420"/>
    </cofactor>
</comment>
<proteinExistence type="predicted"/>
<evidence type="ECO:0000256" key="6">
    <source>
        <dbReference type="ARBA" id="ARBA00023029"/>
    </source>
</evidence>
<dbReference type="InterPro" id="IPR013758">
    <property type="entry name" value="Topo_IIA_A/C_ab"/>
</dbReference>
<dbReference type="GO" id="GO:0000819">
    <property type="term" value="P:sister chromatid segregation"/>
    <property type="evidence" value="ECO:0007669"/>
    <property type="project" value="TreeGrafter"/>
</dbReference>
<evidence type="ECO:0000256" key="4">
    <source>
        <dbReference type="ARBA" id="ARBA00022741"/>
    </source>
</evidence>
<dbReference type="PANTHER" id="PTHR10169">
    <property type="entry name" value="DNA TOPOISOMERASE/GYRASE"/>
    <property type="match status" value="1"/>
</dbReference>
<feature type="domain" description="C-terminal associated" evidence="10">
    <location>
        <begin position="2"/>
        <end position="38"/>
    </location>
</feature>
<dbReference type="InterPro" id="IPR050634">
    <property type="entry name" value="DNA_Topoisomerase_II"/>
</dbReference>
<comment type="caution">
    <text evidence="11">The sequence shown here is derived from an EMBL/GenBank/DDBJ whole genome shotgun (WGS) entry which is preliminary data.</text>
</comment>
<dbReference type="Pfam" id="PF00521">
    <property type="entry name" value="DNA_topoisoIV"/>
    <property type="match status" value="1"/>
</dbReference>
<protein>
    <recommendedName>
        <fullName evidence="3">DNA topoisomerase (ATP-hydrolyzing)</fullName>
        <ecNumber evidence="3">5.6.2.2</ecNumber>
    </recommendedName>
</protein>
<dbReference type="PANTHER" id="PTHR10169:SF38">
    <property type="entry name" value="DNA TOPOISOMERASE 2"/>
    <property type="match status" value="1"/>
</dbReference>
<keyword evidence="7" id="KW-0238">DNA-binding</keyword>
<sequence length="123" mass="13804">MQTEETHLLDLAFSKKKADARKEWLDNFIPGTYLDHANNFKRNLTKDQKVIELAGYVSEQTAYHHGETSLQQTILVNGTDGIGTGWSTSIPNFNPMDSVNNLRRRMGRLEGGCSGGESEFQPM</sequence>
<dbReference type="EC" id="5.6.2.2" evidence="3"/>
<keyword evidence="4" id="KW-0547">Nucleotide-binding</keyword>